<dbReference type="EC" id="2.7.8.-" evidence="2"/>
<keyword evidence="3" id="KW-1185">Reference proteome</keyword>
<keyword evidence="2" id="KW-0808">Transferase</keyword>
<sequence>MASTENRRPLASRDTRWAARITRWLAGTSITPNQISIAGIGAAFLSGVCFWLAGESFGWTRAILLLLAAVFCQLRLLCNLLDGMVAIEAGRASPDGGFWNELPDRVADMLILMGIALGLGAPALGWAAVSFAFLTAYIRQLGIGCGAGADFSGPMAKPHRMALVTAAAVLSLAEPLWGGHGQVLLVGLWLIALGAAFTALRRSVRLVWKLRAG</sequence>
<feature type="transmembrane region" description="Helical" evidence="1">
    <location>
        <begin position="65"/>
        <end position="89"/>
    </location>
</feature>
<dbReference type="Gene3D" id="1.20.120.1760">
    <property type="match status" value="1"/>
</dbReference>
<proteinExistence type="predicted"/>
<name>A0ABU3E9L1_9RHOB</name>
<dbReference type="RefSeq" id="WP_311757941.1">
    <property type="nucleotide sequence ID" value="NZ_JAVRQI010000002.1"/>
</dbReference>
<dbReference type="InterPro" id="IPR043130">
    <property type="entry name" value="CDP-OH_PTrfase_TM_dom"/>
</dbReference>
<accession>A0ABU3E9L1</accession>
<gene>
    <name evidence="2" type="ORF">RM190_03130</name>
</gene>
<evidence type="ECO:0000313" key="3">
    <source>
        <dbReference type="Proteomes" id="UP001251085"/>
    </source>
</evidence>
<feature type="transmembrane region" description="Helical" evidence="1">
    <location>
        <begin position="109"/>
        <end position="138"/>
    </location>
</feature>
<protein>
    <submittedName>
        <fullName evidence="2">CDP-alcohol phosphatidyltransferase family protein</fullName>
        <ecNumber evidence="2">2.7.8.-</ecNumber>
    </submittedName>
</protein>
<evidence type="ECO:0000313" key="2">
    <source>
        <dbReference type="EMBL" id="MDT1060835.1"/>
    </source>
</evidence>
<dbReference type="GO" id="GO:0016740">
    <property type="term" value="F:transferase activity"/>
    <property type="evidence" value="ECO:0007669"/>
    <property type="project" value="UniProtKB-KW"/>
</dbReference>
<feature type="transmembrane region" description="Helical" evidence="1">
    <location>
        <begin position="35"/>
        <end position="53"/>
    </location>
</feature>
<evidence type="ECO:0000256" key="1">
    <source>
        <dbReference type="SAM" id="Phobius"/>
    </source>
</evidence>
<keyword evidence="1" id="KW-0812">Transmembrane</keyword>
<reference evidence="3" key="1">
    <citation type="submission" date="2023-07" db="EMBL/GenBank/DDBJ databases">
        <title>Characterization of two Paracoccaceae strains isolated from Phycosphere and proposal of Xinfangfangia lacusdiani sp. nov.</title>
        <authorList>
            <person name="Deng Y."/>
            <person name="Zhang Y.Q."/>
        </authorList>
    </citation>
    <scope>NUCLEOTIDE SEQUENCE [LARGE SCALE GENOMIC DNA]</scope>
    <source>
        <strain evidence="3">CPCC 101403</strain>
    </source>
</reference>
<dbReference type="EMBL" id="JAVRQI010000002">
    <property type="protein sequence ID" value="MDT1060835.1"/>
    <property type="molecule type" value="Genomic_DNA"/>
</dbReference>
<dbReference type="Proteomes" id="UP001251085">
    <property type="component" value="Unassembled WGS sequence"/>
</dbReference>
<keyword evidence="1" id="KW-0472">Membrane</keyword>
<organism evidence="2 3">
    <name type="scientific">Paracoccus broussonetiae</name>
    <dbReference type="NCBI Taxonomy" id="3075834"/>
    <lineage>
        <taxon>Bacteria</taxon>
        <taxon>Pseudomonadati</taxon>
        <taxon>Pseudomonadota</taxon>
        <taxon>Alphaproteobacteria</taxon>
        <taxon>Rhodobacterales</taxon>
        <taxon>Paracoccaceae</taxon>
        <taxon>Paracoccus</taxon>
    </lineage>
</organism>
<comment type="caution">
    <text evidence="2">The sequence shown here is derived from an EMBL/GenBank/DDBJ whole genome shotgun (WGS) entry which is preliminary data.</text>
</comment>
<keyword evidence="1" id="KW-1133">Transmembrane helix</keyword>
<feature type="transmembrane region" description="Helical" evidence="1">
    <location>
        <begin position="183"/>
        <end position="200"/>
    </location>
</feature>